<feature type="chain" id="PRO_5035425197" evidence="6">
    <location>
        <begin position="21"/>
        <end position="468"/>
    </location>
</feature>
<gene>
    <name evidence="7" type="ORF">BXZ70DRAFT_1002662</name>
</gene>
<dbReference type="Gene3D" id="3.40.50.1820">
    <property type="entry name" value="alpha/beta hydrolase"/>
    <property type="match status" value="1"/>
</dbReference>
<evidence type="ECO:0000256" key="4">
    <source>
        <dbReference type="ARBA" id="ARBA00022801"/>
    </source>
</evidence>
<dbReference type="AlphaFoldDB" id="A0A8K0UFI4"/>
<accession>A0A8K0UFI4</accession>
<keyword evidence="4" id="KW-0378">Hydrolase</keyword>
<keyword evidence="3" id="KW-0645">Protease</keyword>
<keyword evidence="2 7" id="KW-0121">Carboxypeptidase</keyword>
<evidence type="ECO:0000256" key="1">
    <source>
        <dbReference type="ARBA" id="ARBA00009431"/>
    </source>
</evidence>
<dbReference type="Proteomes" id="UP000813824">
    <property type="component" value="Unassembled WGS sequence"/>
</dbReference>
<keyword evidence="8" id="KW-1185">Reference proteome</keyword>
<evidence type="ECO:0000313" key="7">
    <source>
        <dbReference type="EMBL" id="KAH8080720.1"/>
    </source>
</evidence>
<evidence type="ECO:0000256" key="6">
    <source>
        <dbReference type="SAM" id="SignalP"/>
    </source>
</evidence>
<dbReference type="GO" id="GO:0000324">
    <property type="term" value="C:fungal-type vacuole"/>
    <property type="evidence" value="ECO:0007669"/>
    <property type="project" value="TreeGrafter"/>
</dbReference>
<dbReference type="PRINTS" id="PR00724">
    <property type="entry name" value="CRBOXYPTASEC"/>
</dbReference>
<dbReference type="OrthoDB" id="443318at2759"/>
<evidence type="ECO:0000256" key="5">
    <source>
        <dbReference type="ARBA" id="ARBA00023180"/>
    </source>
</evidence>
<keyword evidence="5" id="KW-0325">Glycoprotein</keyword>
<dbReference type="Pfam" id="PF00450">
    <property type="entry name" value="Peptidase_S10"/>
    <property type="match status" value="1"/>
</dbReference>
<dbReference type="Gene3D" id="1.10.287.410">
    <property type="match status" value="1"/>
</dbReference>
<dbReference type="SUPFAM" id="SSF53474">
    <property type="entry name" value="alpha/beta-Hydrolases"/>
    <property type="match status" value="1"/>
</dbReference>
<name>A0A8K0UFI4_9AGAR</name>
<evidence type="ECO:0000313" key="8">
    <source>
        <dbReference type="Proteomes" id="UP000813824"/>
    </source>
</evidence>
<dbReference type="GO" id="GO:0006508">
    <property type="term" value="P:proteolysis"/>
    <property type="evidence" value="ECO:0007669"/>
    <property type="project" value="UniProtKB-KW"/>
</dbReference>
<dbReference type="GO" id="GO:0004185">
    <property type="term" value="F:serine-type carboxypeptidase activity"/>
    <property type="evidence" value="ECO:0007669"/>
    <property type="project" value="InterPro"/>
</dbReference>
<comment type="caution">
    <text evidence="7">The sequence shown here is derived from an EMBL/GenBank/DDBJ whole genome shotgun (WGS) entry which is preliminary data.</text>
</comment>
<dbReference type="PANTHER" id="PTHR11802">
    <property type="entry name" value="SERINE PROTEASE FAMILY S10 SERINE CARBOXYPEPTIDASE"/>
    <property type="match status" value="1"/>
</dbReference>
<dbReference type="InterPro" id="IPR001563">
    <property type="entry name" value="Peptidase_S10"/>
</dbReference>
<comment type="similarity">
    <text evidence="1">Belongs to the peptidase S10 family.</text>
</comment>
<feature type="signal peptide" evidence="6">
    <location>
        <begin position="1"/>
        <end position="20"/>
    </location>
</feature>
<evidence type="ECO:0000256" key="3">
    <source>
        <dbReference type="ARBA" id="ARBA00022670"/>
    </source>
</evidence>
<reference evidence="7" key="1">
    <citation type="journal article" date="2021" name="New Phytol.">
        <title>Evolutionary innovations through gain and loss of genes in the ectomycorrhizal Boletales.</title>
        <authorList>
            <person name="Wu G."/>
            <person name="Miyauchi S."/>
            <person name="Morin E."/>
            <person name="Kuo A."/>
            <person name="Drula E."/>
            <person name="Varga T."/>
            <person name="Kohler A."/>
            <person name="Feng B."/>
            <person name="Cao Y."/>
            <person name="Lipzen A."/>
            <person name="Daum C."/>
            <person name="Hundley H."/>
            <person name="Pangilinan J."/>
            <person name="Johnson J."/>
            <person name="Barry K."/>
            <person name="LaButti K."/>
            <person name="Ng V."/>
            <person name="Ahrendt S."/>
            <person name="Min B."/>
            <person name="Choi I.G."/>
            <person name="Park H."/>
            <person name="Plett J.M."/>
            <person name="Magnuson J."/>
            <person name="Spatafora J.W."/>
            <person name="Nagy L.G."/>
            <person name="Henrissat B."/>
            <person name="Grigoriev I.V."/>
            <person name="Yang Z.L."/>
            <person name="Xu J."/>
            <person name="Martin F.M."/>
        </authorList>
    </citation>
    <scope>NUCLEOTIDE SEQUENCE</scope>
    <source>
        <strain evidence="7">KKN 215</strain>
    </source>
</reference>
<evidence type="ECO:0000256" key="2">
    <source>
        <dbReference type="ARBA" id="ARBA00022645"/>
    </source>
</evidence>
<keyword evidence="6" id="KW-0732">Signal</keyword>
<protein>
    <submittedName>
        <fullName evidence="7">Serine carboxypeptidase</fullName>
    </submittedName>
</protein>
<organism evidence="7 8">
    <name type="scientific">Cristinia sonorae</name>
    <dbReference type="NCBI Taxonomy" id="1940300"/>
    <lineage>
        <taxon>Eukaryota</taxon>
        <taxon>Fungi</taxon>
        <taxon>Dikarya</taxon>
        <taxon>Basidiomycota</taxon>
        <taxon>Agaricomycotina</taxon>
        <taxon>Agaricomycetes</taxon>
        <taxon>Agaricomycetidae</taxon>
        <taxon>Agaricales</taxon>
        <taxon>Pleurotineae</taxon>
        <taxon>Stephanosporaceae</taxon>
        <taxon>Cristinia</taxon>
    </lineage>
</organism>
<dbReference type="InterPro" id="IPR029058">
    <property type="entry name" value="AB_hydrolase_fold"/>
</dbReference>
<sequence length="468" mass="50674">MFSPLIYFAVIACQSLLGLARPQYSAVNTLLARTNGTAPGNSTTTGKLRGVVENSGVCETTPGVYQASGYGDISANESVWFWFFAARKNPETAPLILWLNGGPGSSSMEGIFDVNGPCRINNDSSSVSHNPTSWNEVANIIYVDQPIGVGFSHGVTTVNSTGAAAMDMWKFMQIFFADPRFSKYQKLDFGLWTQSYGGHYGPTFSAYFLQQNAAIANGTVSGTTINLKTLGIGNGLTDGLIQYPGYITYASSNPYHPLVNDSIILGSSLAWSEFLGCKDQITLCRTTGEDALCSLAQQYCNTFILNVLIGTYDYYYVPSERPDPYPADFTEYINSENVTSKIGAEGTWADFSPLVYANFAATGDWVRSAREDLETVINAGVRTLIFAGDAVDALETKFADEYKQQSFANYTVRGESAGLFKNAGTLSYLRVFGAGHEVPAYKFGSLDVGEAALQMFTQTISGQNLTST</sequence>
<dbReference type="PANTHER" id="PTHR11802:SF64">
    <property type="entry name" value="CARBOXYPEPTIDASE"/>
    <property type="match status" value="1"/>
</dbReference>
<dbReference type="EMBL" id="JAEVFJ010000053">
    <property type="protein sequence ID" value="KAH8080720.1"/>
    <property type="molecule type" value="Genomic_DNA"/>
</dbReference>
<proteinExistence type="inferred from homology"/>